<evidence type="ECO:0000259" key="3">
    <source>
        <dbReference type="PROSITE" id="PS50213"/>
    </source>
</evidence>
<dbReference type="InterPro" id="IPR050904">
    <property type="entry name" value="Adhesion/Biosynth-related"/>
</dbReference>
<organism evidence="4 5">
    <name type="scientific">Cyclotella cryptica</name>
    <dbReference type="NCBI Taxonomy" id="29204"/>
    <lineage>
        <taxon>Eukaryota</taxon>
        <taxon>Sar</taxon>
        <taxon>Stramenopiles</taxon>
        <taxon>Ochrophyta</taxon>
        <taxon>Bacillariophyta</taxon>
        <taxon>Coscinodiscophyceae</taxon>
        <taxon>Thalassiosirophycidae</taxon>
        <taxon>Stephanodiscales</taxon>
        <taxon>Stephanodiscaceae</taxon>
        <taxon>Cyclotella</taxon>
    </lineage>
</organism>
<keyword evidence="5" id="KW-1185">Reference proteome</keyword>
<gene>
    <name evidence="4" type="ORF">HJC23_005474</name>
</gene>
<dbReference type="PANTHER" id="PTHR10900:SF77">
    <property type="entry name" value="FI19380P1"/>
    <property type="match status" value="1"/>
</dbReference>
<sequence>MKLVILSALFATTAAFTPAAQFGRTSALNQHVGAGGMADTRNPDPVAHEDPRKSISAAPSFEEYLKQRAGATVAPAAPAAAAPAPAAAPAVAAPAAPAASAGSGGSVLDTLRTLQGPGQVWGADGIAVGKEESELRGYDNFGKFVSLLESTGVAAELAGAGPFTIFAPTDPALESYELLRGPVDARVLKMHIVPGNIPSSGVPSADLTSLGGEKLTYRYAVRKHFVNDAIIGEKTFGPYPDYPVDVACSNGVIHAVGLCFAM</sequence>
<feature type="signal peptide" evidence="2">
    <location>
        <begin position="1"/>
        <end position="15"/>
    </location>
</feature>
<proteinExistence type="predicted"/>
<feature type="domain" description="FAS1" evidence="3">
    <location>
        <begin position="128"/>
        <end position="260"/>
    </location>
</feature>
<evidence type="ECO:0000313" key="5">
    <source>
        <dbReference type="Proteomes" id="UP001516023"/>
    </source>
</evidence>
<comment type="caution">
    <text evidence="4">The sequence shown here is derived from an EMBL/GenBank/DDBJ whole genome shotgun (WGS) entry which is preliminary data.</text>
</comment>
<dbReference type="Gene3D" id="2.30.180.10">
    <property type="entry name" value="FAS1 domain"/>
    <property type="match status" value="1"/>
</dbReference>
<dbReference type="Pfam" id="PF02469">
    <property type="entry name" value="Fasciclin"/>
    <property type="match status" value="1"/>
</dbReference>
<dbReference type="AlphaFoldDB" id="A0ABD3PLF1"/>
<dbReference type="PANTHER" id="PTHR10900">
    <property type="entry name" value="PERIOSTIN-RELATED"/>
    <property type="match status" value="1"/>
</dbReference>
<dbReference type="InterPro" id="IPR036378">
    <property type="entry name" value="FAS1_dom_sf"/>
</dbReference>
<reference evidence="4 5" key="1">
    <citation type="journal article" date="2020" name="G3 (Bethesda)">
        <title>Improved Reference Genome for Cyclotella cryptica CCMP332, a Model for Cell Wall Morphogenesis, Salinity Adaptation, and Lipid Production in Diatoms (Bacillariophyta).</title>
        <authorList>
            <person name="Roberts W.R."/>
            <person name="Downey K.M."/>
            <person name="Ruck E.C."/>
            <person name="Traller J.C."/>
            <person name="Alverson A.J."/>
        </authorList>
    </citation>
    <scope>NUCLEOTIDE SEQUENCE [LARGE SCALE GENOMIC DNA]</scope>
    <source>
        <strain evidence="4 5">CCMP332</strain>
    </source>
</reference>
<protein>
    <recommendedName>
        <fullName evidence="3">FAS1 domain-containing protein</fullName>
    </recommendedName>
</protein>
<feature type="chain" id="PRO_5044872627" description="FAS1 domain-containing protein" evidence="2">
    <location>
        <begin position="16"/>
        <end position="262"/>
    </location>
</feature>
<dbReference type="PROSITE" id="PS50213">
    <property type="entry name" value="FAS1"/>
    <property type="match status" value="1"/>
</dbReference>
<feature type="region of interest" description="Disordered" evidence="1">
    <location>
        <begin position="33"/>
        <end position="52"/>
    </location>
</feature>
<dbReference type="InterPro" id="IPR000782">
    <property type="entry name" value="FAS1_domain"/>
</dbReference>
<name>A0ABD3PLF1_9STRA</name>
<dbReference type="EMBL" id="JABMIG020000161">
    <property type="protein sequence ID" value="KAL3788136.1"/>
    <property type="molecule type" value="Genomic_DNA"/>
</dbReference>
<evidence type="ECO:0000256" key="1">
    <source>
        <dbReference type="SAM" id="MobiDB-lite"/>
    </source>
</evidence>
<accession>A0ABD3PLF1</accession>
<evidence type="ECO:0000256" key="2">
    <source>
        <dbReference type="SAM" id="SignalP"/>
    </source>
</evidence>
<evidence type="ECO:0000313" key="4">
    <source>
        <dbReference type="EMBL" id="KAL3788136.1"/>
    </source>
</evidence>
<keyword evidence="2" id="KW-0732">Signal</keyword>
<dbReference type="Proteomes" id="UP001516023">
    <property type="component" value="Unassembled WGS sequence"/>
</dbReference>
<dbReference type="SUPFAM" id="SSF82153">
    <property type="entry name" value="FAS1 domain"/>
    <property type="match status" value="1"/>
</dbReference>